<accession>A0A2T3AFD8</accession>
<keyword evidence="1" id="KW-0732">Signal</keyword>
<evidence type="ECO:0000256" key="1">
    <source>
        <dbReference type="SAM" id="SignalP"/>
    </source>
</evidence>
<proteinExistence type="predicted"/>
<dbReference type="EMBL" id="KZ678398">
    <property type="protein sequence ID" value="PSR94437.1"/>
    <property type="molecule type" value="Genomic_DNA"/>
</dbReference>
<protein>
    <recommendedName>
        <fullName evidence="4">Hypersensitive response-inducing protein</fullName>
    </recommendedName>
</protein>
<name>A0A2T3AFD8_9PEZI</name>
<gene>
    <name evidence="2" type="ORF">BD289DRAFT_427508</name>
</gene>
<evidence type="ECO:0000313" key="3">
    <source>
        <dbReference type="Proteomes" id="UP000241462"/>
    </source>
</evidence>
<organism evidence="2 3">
    <name type="scientific">Coniella lustricola</name>
    <dbReference type="NCBI Taxonomy" id="2025994"/>
    <lineage>
        <taxon>Eukaryota</taxon>
        <taxon>Fungi</taxon>
        <taxon>Dikarya</taxon>
        <taxon>Ascomycota</taxon>
        <taxon>Pezizomycotina</taxon>
        <taxon>Sordariomycetes</taxon>
        <taxon>Sordariomycetidae</taxon>
        <taxon>Diaporthales</taxon>
        <taxon>Schizoparmaceae</taxon>
        <taxon>Coniella</taxon>
    </lineage>
</organism>
<evidence type="ECO:0008006" key="4">
    <source>
        <dbReference type="Google" id="ProtNLM"/>
    </source>
</evidence>
<sequence length="140" mass="14471">MQFSTAVVALASAMTVSADVIFQVSNFTAACIPHSSECSYDFVVIQPGTMETTGVECTDMRVSDGTLPAVADGTCAESSRTWTVTKPLTGGLVLTVSQPVTPSSNTSGTYTIPVTDLVLTQTGASIQQSYDGPTSFALSS</sequence>
<dbReference type="InParanoid" id="A0A2T3AFD8"/>
<keyword evidence="3" id="KW-1185">Reference proteome</keyword>
<dbReference type="Proteomes" id="UP000241462">
    <property type="component" value="Unassembled WGS sequence"/>
</dbReference>
<feature type="signal peptide" evidence="1">
    <location>
        <begin position="1"/>
        <end position="18"/>
    </location>
</feature>
<dbReference type="OrthoDB" id="3679184at2759"/>
<evidence type="ECO:0000313" key="2">
    <source>
        <dbReference type="EMBL" id="PSR94437.1"/>
    </source>
</evidence>
<dbReference type="AlphaFoldDB" id="A0A2T3AFD8"/>
<feature type="chain" id="PRO_5015524339" description="Hypersensitive response-inducing protein" evidence="1">
    <location>
        <begin position="19"/>
        <end position="140"/>
    </location>
</feature>
<reference evidence="2 3" key="1">
    <citation type="journal article" date="2018" name="Mycol. Prog.">
        <title>Coniella lustricola, a new species from submerged detritus.</title>
        <authorList>
            <person name="Raudabaugh D.B."/>
            <person name="Iturriaga T."/>
            <person name="Carver A."/>
            <person name="Mondo S."/>
            <person name="Pangilinan J."/>
            <person name="Lipzen A."/>
            <person name="He G."/>
            <person name="Amirebrahimi M."/>
            <person name="Grigoriev I.V."/>
            <person name="Miller A.N."/>
        </authorList>
    </citation>
    <scope>NUCLEOTIDE SEQUENCE [LARGE SCALE GENOMIC DNA]</scope>
    <source>
        <strain evidence="2 3">B22-T-1</strain>
    </source>
</reference>